<gene>
    <name evidence="2" type="ORF">Aco03nite_077070</name>
</gene>
<evidence type="ECO:0000256" key="1">
    <source>
        <dbReference type="SAM" id="MobiDB-lite"/>
    </source>
</evidence>
<name>A0ABQ3XLC8_9ACTN</name>
<organism evidence="2 3">
    <name type="scientific">Actinoplanes couchii</name>
    <dbReference type="NCBI Taxonomy" id="403638"/>
    <lineage>
        <taxon>Bacteria</taxon>
        <taxon>Bacillati</taxon>
        <taxon>Actinomycetota</taxon>
        <taxon>Actinomycetes</taxon>
        <taxon>Micromonosporales</taxon>
        <taxon>Micromonosporaceae</taxon>
        <taxon>Actinoplanes</taxon>
    </lineage>
</organism>
<dbReference type="EMBL" id="BOMG01000096">
    <property type="protein sequence ID" value="GID59303.1"/>
    <property type="molecule type" value="Genomic_DNA"/>
</dbReference>
<proteinExistence type="predicted"/>
<sequence length="143" mass="15582">MQASPALAATILPVVAPVATPTPSASPTTTPAGKPTAKPRASTKTVYLKPQTDRAYGNGFDEPYGTFTLTDLAYPGPIHAYAEPTDRSAKLYPIYPYETVTVYCSVRGQRLNGHDHWDWTGDGWIWDQMVDISGHTPPPCIYD</sequence>
<protein>
    <recommendedName>
        <fullName evidence="4">Secreted protein</fullName>
    </recommendedName>
</protein>
<keyword evidence="3" id="KW-1185">Reference proteome</keyword>
<feature type="compositionally biased region" description="Low complexity" evidence="1">
    <location>
        <begin position="18"/>
        <end position="40"/>
    </location>
</feature>
<evidence type="ECO:0008006" key="4">
    <source>
        <dbReference type="Google" id="ProtNLM"/>
    </source>
</evidence>
<reference evidence="2 3" key="1">
    <citation type="submission" date="2021-01" db="EMBL/GenBank/DDBJ databases">
        <title>Whole genome shotgun sequence of Actinoplanes couchii NBRC 106145.</title>
        <authorList>
            <person name="Komaki H."/>
            <person name="Tamura T."/>
        </authorList>
    </citation>
    <scope>NUCLEOTIDE SEQUENCE [LARGE SCALE GENOMIC DNA]</scope>
    <source>
        <strain evidence="2 3">NBRC 106145</strain>
    </source>
</reference>
<feature type="region of interest" description="Disordered" evidence="1">
    <location>
        <begin position="18"/>
        <end position="48"/>
    </location>
</feature>
<dbReference type="RefSeq" id="WP_203805282.1">
    <property type="nucleotide sequence ID" value="NZ_BAAAQE010000117.1"/>
</dbReference>
<evidence type="ECO:0000313" key="2">
    <source>
        <dbReference type="EMBL" id="GID59303.1"/>
    </source>
</evidence>
<accession>A0ABQ3XLC8</accession>
<evidence type="ECO:0000313" key="3">
    <source>
        <dbReference type="Proteomes" id="UP000612282"/>
    </source>
</evidence>
<dbReference type="Proteomes" id="UP000612282">
    <property type="component" value="Unassembled WGS sequence"/>
</dbReference>
<comment type="caution">
    <text evidence="2">The sequence shown here is derived from an EMBL/GenBank/DDBJ whole genome shotgun (WGS) entry which is preliminary data.</text>
</comment>